<feature type="non-terminal residue" evidence="1">
    <location>
        <position position="164"/>
    </location>
</feature>
<proteinExistence type="predicted"/>
<protein>
    <submittedName>
        <fullName evidence="1">Uncharacterized protein</fullName>
    </submittedName>
</protein>
<comment type="caution">
    <text evidence="1">The sequence shown here is derived from an EMBL/GenBank/DDBJ whole genome shotgun (WGS) entry which is preliminary data.</text>
</comment>
<name>A0A9P5QZW1_9FUNG</name>
<dbReference type="EMBL" id="JAAAUQ010003347">
    <property type="protein sequence ID" value="KAF9117795.1"/>
    <property type="molecule type" value="Genomic_DNA"/>
</dbReference>
<keyword evidence="2" id="KW-1185">Reference proteome</keyword>
<organism evidence="1 2">
    <name type="scientific">Linnemannia schmuckeri</name>
    <dbReference type="NCBI Taxonomy" id="64567"/>
    <lineage>
        <taxon>Eukaryota</taxon>
        <taxon>Fungi</taxon>
        <taxon>Fungi incertae sedis</taxon>
        <taxon>Mucoromycota</taxon>
        <taxon>Mortierellomycotina</taxon>
        <taxon>Mortierellomycetes</taxon>
        <taxon>Mortierellales</taxon>
        <taxon>Mortierellaceae</taxon>
        <taxon>Linnemannia</taxon>
    </lineage>
</organism>
<dbReference type="AlphaFoldDB" id="A0A9P5QZW1"/>
<evidence type="ECO:0000313" key="1">
    <source>
        <dbReference type="EMBL" id="KAF9117795.1"/>
    </source>
</evidence>
<reference evidence="1" key="1">
    <citation type="journal article" date="2020" name="Fungal Divers.">
        <title>Resolving the Mortierellaceae phylogeny through synthesis of multi-gene phylogenetics and phylogenomics.</title>
        <authorList>
            <person name="Vandepol N."/>
            <person name="Liber J."/>
            <person name="Desiro A."/>
            <person name="Na H."/>
            <person name="Kennedy M."/>
            <person name="Barry K."/>
            <person name="Grigoriev I.V."/>
            <person name="Miller A.N."/>
            <person name="O'Donnell K."/>
            <person name="Stajich J.E."/>
            <person name="Bonito G."/>
        </authorList>
    </citation>
    <scope>NUCLEOTIDE SEQUENCE</scope>
    <source>
        <strain evidence="1">NRRL 6426</strain>
    </source>
</reference>
<evidence type="ECO:0000313" key="2">
    <source>
        <dbReference type="Proteomes" id="UP000748756"/>
    </source>
</evidence>
<dbReference type="Proteomes" id="UP000748756">
    <property type="component" value="Unassembled WGS sequence"/>
</dbReference>
<sequence>MDSNTTTTPPLDNNLLQQILQHLQLSTPVQQDDMSIDDKEDDVFTRDRRDWVPSDSFTEDYTPAPLHNVEWILPREDKAAIWDAAPKKKEINYDAPDIPPVLYQKLSKKSKLVDKDLAKIGTKAAIITRPLDFLASRIWRLQDKLDDDTYQELLLLSTMTRTLE</sequence>
<accession>A0A9P5QZW1</accession>
<gene>
    <name evidence="1" type="ORF">BG015_006851</name>
</gene>
<dbReference type="OrthoDB" id="2466736at2759"/>